<reference evidence="7" key="1">
    <citation type="submission" date="2017-08" db="EMBL/GenBank/DDBJ databases">
        <title>Direct submision.</title>
        <authorList>
            <person name="Kim S.-J."/>
            <person name="Rhee S.-K."/>
        </authorList>
    </citation>
    <scope>NUCLEOTIDE SEQUENCE [LARGE SCALE GENOMIC DNA]</scope>
    <source>
        <strain evidence="7">GI5</strain>
    </source>
</reference>
<dbReference type="PANTHER" id="PTHR11085:SF4">
    <property type="entry name" value="NAD-DEPENDENT PROTEIN DEACYLASE"/>
    <property type="match status" value="1"/>
</dbReference>
<evidence type="ECO:0000256" key="1">
    <source>
        <dbReference type="ARBA" id="ARBA00012928"/>
    </source>
</evidence>
<dbReference type="SUPFAM" id="SSF52467">
    <property type="entry name" value="DHS-like NAD/FAD-binding domain"/>
    <property type="match status" value="1"/>
</dbReference>
<protein>
    <recommendedName>
        <fullName evidence="1">protein acetyllysine N-acetyltransferase</fullName>
        <ecNumber evidence="1">2.3.1.286</ecNumber>
    </recommendedName>
</protein>
<name>A0A2K9LGD5_9GAMM</name>
<dbReference type="InterPro" id="IPR029035">
    <property type="entry name" value="DHS-like_NAD/FAD-binding_dom"/>
</dbReference>
<dbReference type="EC" id="2.3.1.286" evidence="1"/>
<feature type="binding site" evidence="4">
    <location>
        <position position="158"/>
    </location>
    <ligand>
        <name>Zn(2+)</name>
        <dbReference type="ChEBI" id="CHEBI:29105"/>
    </ligand>
</feature>
<dbReference type="Pfam" id="PF02146">
    <property type="entry name" value="SIR2"/>
    <property type="match status" value="1"/>
</dbReference>
<sequence>MKQPDFTEIADLIDQSHRILFITGAGLSADSGLPTYRGIGGLYDDADTEEGMPIEVALSGDMLRQRPEITWKYLLQVERACRGAGFNLAHRLIAELERLKPQTWVLTQNIDGFHRAAGSQQLIEIHGKVGELSCPKCHYEMIANDYSQIDGMPICPRCHGVMRPNVVLFGEMLPEPAVEVLHREMMRGFDLVFSVGTTSVFPYISQPVFEARKWNAKVIEINPGITEVSPFVHYKLPMRAVEAMEAIWEAMGQPVPQQQAALS</sequence>
<dbReference type="Gene3D" id="3.40.50.1220">
    <property type="entry name" value="TPP-binding domain"/>
    <property type="match status" value="1"/>
</dbReference>
<proteinExistence type="predicted"/>
<evidence type="ECO:0000256" key="4">
    <source>
        <dbReference type="PROSITE-ProRule" id="PRU00236"/>
    </source>
</evidence>
<dbReference type="CDD" id="cd01407">
    <property type="entry name" value="SIR2-fam"/>
    <property type="match status" value="1"/>
</dbReference>
<dbReference type="GO" id="GO:0017136">
    <property type="term" value="F:histone deacetylase activity, NAD-dependent"/>
    <property type="evidence" value="ECO:0007669"/>
    <property type="project" value="TreeGrafter"/>
</dbReference>
<evidence type="ECO:0000256" key="2">
    <source>
        <dbReference type="ARBA" id="ARBA00022679"/>
    </source>
</evidence>
<dbReference type="GO" id="GO:0070403">
    <property type="term" value="F:NAD+ binding"/>
    <property type="evidence" value="ECO:0007669"/>
    <property type="project" value="InterPro"/>
</dbReference>
<keyword evidence="3" id="KW-0520">NAD</keyword>
<feature type="active site" description="Proton acceptor" evidence="4">
    <location>
        <position position="126"/>
    </location>
</feature>
<dbReference type="EMBL" id="CP022684">
    <property type="protein sequence ID" value="AUM11446.1"/>
    <property type="molecule type" value="Genomic_DNA"/>
</dbReference>
<organism evidence="6 7">
    <name type="scientific">Ketobacter alkanivorans</name>
    <dbReference type="NCBI Taxonomy" id="1917421"/>
    <lineage>
        <taxon>Bacteria</taxon>
        <taxon>Pseudomonadati</taxon>
        <taxon>Pseudomonadota</taxon>
        <taxon>Gammaproteobacteria</taxon>
        <taxon>Pseudomonadales</taxon>
        <taxon>Ketobacteraceae</taxon>
        <taxon>Ketobacter</taxon>
    </lineage>
</organism>
<keyword evidence="2" id="KW-0808">Transferase</keyword>
<evidence type="ECO:0000313" key="6">
    <source>
        <dbReference type="EMBL" id="AUM11446.1"/>
    </source>
</evidence>
<feature type="binding site" evidence="4">
    <location>
        <position position="137"/>
    </location>
    <ligand>
        <name>Zn(2+)</name>
        <dbReference type="ChEBI" id="CHEBI:29105"/>
    </ligand>
</feature>
<dbReference type="InterPro" id="IPR026590">
    <property type="entry name" value="Ssirtuin_cat_dom"/>
</dbReference>
<accession>A0A2K9LGD5</accession>
<keyword evidence="4" id="KW-0862">Zinc</keyword>
<dbReference type="Gene3D" id="3.30.1600.10">
    <property type="entry name" value="SIR2/SIRT2 'Small Domain"/>
    <property type="match status" value="1"/>
</dbReference>
<dbReference type="NCBIfam" id="NF001753">
    <property type="entry name" value="PRK00481.1-3"/>
    <property type="match status" value="1"/>
</dbReference>
<evidence type="ECO:0000256" key="3">
    <source>
        <dbReference type="ARBA" id="ARBA00023027"/>
    </source>
</evidence>
<dbReference type="RefSeq" id="WP_101892786.1">
    <property type="nucleotide sequence ID" value="NZ_CP022684.1"/>
</dbReference>
<evidence type="ECO:0000259" key="5">
    <source>
        <dbReference type="PROSITE" id="PS50305"/>
    </source>
</evidence>
<gene>
    <name evidence="6" type="ORF">Kalk_02955</name>
</gene>
<dbReference type="Proteomes" id="UP000235116">
    <property type="component" value="Chromosome"/>
</dbReference>
<dbReference type="OrthoDB" id="9800582at2"/>
<feature type="domain" description="Deacetylase sirtuin-type" evidence="5">
    <location>
        <begin position="1"/>
        <end position="254"/>
    </location>
</feature>
<dbReference type="KEGG" id="kak:Kalk_02955"/>
<dbReference type="InterPro" id="IPR026591">
    <property type="entry name" value="Sirtuin_cat_small_dom_sf"/>
</dbReference>
<dbReference type="PANTHER" id="PTHR11085">
    <property type="entry name" value="NAD-DEPENDENT PROTEIN DEACYLASE SIRTUIN-5, MITOCHONDRIAL-RELATED"/>
    <property type="match status" value="1"/>
</dbReference>
<keyword evidence="4" id="KW-0479">Metal-binding</keyword>
<dbReference type="InterPro" id="IPR050134">
    <property type="entry name" value="NAD-dep_sirtuin_deacylases"/>
</dbReference>
<feature type="binding site" evidence="4">
    <location>
        <position position="134"/>
    </location>
    <ligand>
        <name>Zn(2+)</name>
        <dbReference type="ChEBI" id="CHEBI:29105"/>
    </ligand>
</feature>
<evidence type="ECO:0000313" key="7">
    <source>
        <dbReference type="Proteomes" id="UP000235116"/>
    </source>
</evidence>
<feature type="binding site" evidence="4">
    <location>
        <position position="155"/>
    </location>
    <ligand>
        <name>Zn(2+)</name>
        <dbReference type="ChEBI" id="CHEBI:29105"/>
    </ligand>
</feature>
<keyword evidence="7" id="KW-1185">Reference proteome</keyword>
<dbReference type="AlphaFoldDB" id="A0A2K9LGD5"/>
<dbReference type="PROSITE" id="PS50305">
    <property type="entry name" value="SIRTUIN"/>
    <property type="match status" value="1"/>
</dbReference>
<dbReference type="InterPro" id="IPR003000">
    <property type="entry name" value="Sirtuin"/>
</dbReference>
<dbReference type="GO" id="GO:0046872">
    <property type="term" value="F:metal ion binding"/>
    <property type="evidence" value="ECO:0007669"/>
    <property type="project" value="UniProtKB-KW"/>
</dbReference>